<geneLocation type="plasmid" evidence="2">
    <name>pelp_2</name>
</geneLocation>
<evidence type="ECO:0000313" key="2">
    <source>
        <dbReference type="Proteomes" id="UP000317835"/>
    </source>
</evidence>
<keyword evidence="2" id="KW-1185">Reference proteome</keyword>
<keyword evidence="1" id="KW-0614">Plasmid</keyword>
<accession>A0A518HF60</accession>
<name>A0A518HF60_9BACT</name>
<gene>
    <name evidence="1" type="ORF">ElP_74250</name>
</gene>
<organism evidence="1 2">
    <name type="scientific">Tautonia plasticadhaerens</name>
    <dbReference type="NCBI Taxonomy" id="2527974"/>
    <lineage>
        <taxon>Bacteria</taxon>
        <taxon>Pseudomonadati</taxon>
        <taxon>Planctomycetota</taxon>
        <taxon>Planctomycetia</taxon>
        <taxon>Isosphaerales</taxon>
        <taxon>Isosphaeraceae</taxon>
        <taxon>Tautonia</taxon>
    </lineage>
</organism>
<protein>
    <submittedName>
        <fullName evidence="1">Uncharacterized protein</fullName>
    </submittedName>
</protein>
<dbReference type="EMBL" id="CP036428">
    <property type="protein sequence ID" value="QDV39458.1"/>
    <property type="molecule type" value="Genomic_DNA"/>
</dbReference>
<evidence type="ECO:0000313" key="1">
    <source>
        <dbReference type="EMBL" id="QDV39458.1"/>
    </source>
</evidence>
<dbReference type="KEGG" id="tpla:ElP_74250"/>
<proteinExistence type="predicted"/>
<dbReference type="AlphaFoldDB" id="A0A518HF60"/>
<dbReference type="RefSeq" id="WP_145279668.1">
    <property type="nucleotide sequence ID" value="NZ_CP036428.1"/>
</dbReference>
<sequence>MTFFAHRSVSDGRRAARVGVAPGRYCVSLTTGHCRYIHPEDESAHEALARFCSLLKIEMAHPAHLDFWPRALEVRDGTVALPPIRLRLLEEIVLRSPKPGASVDLREEFFRWDHLEVGRPVRYGLNFSTLHGRGSMGYGGPADLTDPRVCLGILEPLPRNQLSLLSEALVPGLRADWSVDAYDDDGNHIGRSVGAREFIVAHGFQSIGNDQD</sequence>
<dbReference type="Proteomes" id="UP000317835">
    <property type="component" value="Plasmid pElP_2"/>
</dbReference>
<reference evidence="1 2" key="1">
    <citation type="submission" date="2019-02" db="EMBL/GenBank/DDBJ databases">
        <title>Deep-cultivation of Planctomycetes and their phenomic and genomic characterization uncovers novel biology.</title>
        <authorList>
            <person name="Wiegand S."/>
            <person name="Jogler M."/>
            <person name="Boedeker C."/>
            <person name="Pinto D."/>
            <person name="Vollmers J."/>
            <person name="Rivas-Marin E."/>
            <person name="Kohn T."/>
            <person name="Peeters S.H."/>
            <person name="Heuer A."/>
            <person name="Rast P."/>
            <person name="Oberbeckmann S."/>
            <person name="Bunk B."/>
            <person name="Jeske O."/>
            <person name="Meyerdierks A."/>
            <person name="Storesund J.E."/>
            <person name="Kallscheuer N."/>
            <person name="Luecker S."/>
            <person name="Lage O.M."/>
            <person name="Pohl T."/>
            <person name="Merkel B.J."/>
            <person name="Hornburger P."/>
            <person name="Mueller R.-W."/>
            <person name="Bruemmer F."/>
            <person name="Labrenz M."/>
            <person name="Spormann A.M."/>
            <person name="Op den Camp H."/>
            <person name="Overmann J."/>
            <person name="Amann R."/>
            <person name="Jetten M.S.M."/>
            <person name="Mascher T."/>
            <person name="Medema M.H."/>
            <person name="Devos D.P."/>
            <person name="Kaster A.-K."/>
            <person name="Ovreas L."/>
            <person name="Rohde M."/>
            <person name="Galperin M.Y."/>
            <person name="Jogler C."/>
        </authorList>
    </citation>
    <scope>NUCLEOTIDE SEQUENCE [LARGE SCALE GENOMIC DNA]</scope>
    <source>
        <strain evidence="1 2">ElP</strain>
        <plasmid evidence="2">pelp_2</plasmid>
    </source>
</reference>